<dbReference type="PATRIC" id="fig|69.6.peg.522"/>
<dbReference type="GO" id="GO:0071949">
    <property type="term" value="F:FAD binding"/>
    <property type="evidence" value="ECO:0007669"/>
    <property type="project" value="InterPro"/>
</dbReference>
<evidence type="ECO:0000256" key="3">
    <source>
        <dbReference type="ARBA" id="ARBA00022630"/>
    </source>
</evidence>
<dbReference type="PANTHER" id="PTHR42973">
    <property type="entry name" value="BINDING OXIDOREDUCTASE, PUTATIVE (AFU_ORTHOLOGUE AFUA_1G17690)-RELATED"/>
    <property type="match status" value="1"/>
</dbReference>
<dbReference type="InterPro" id="IPR036318">
    <property type="entry name" value="FAD-bd_PCMH-like_sf"/>
</dbReference>
<dbReference type="EMBL" id="CP013140">
    <property type="protein sequence ID" value="ALN55885.1"/>
    <property type="molecule type" value="Genomic_DNA"/>
</dbReference>
<proteinExistence type="inferred from homology"/>
<evidence type="ECO:0000313" key="7">
    <source>
        <dbReference type="EMBL" id="ALN55885.1"/>
    </source>
</evidence>
<evidence type="ECO:0000256" key="5">
    <source>
        <dbReference type="ARBA" id="ARBA00023002"/>
    </source>
</evidence>
<reference evidence="7 8" key="1">
    <citation type="submission" date="2015-11" db="EMBL/GenBank/DDBJ databases">
        <title>Genome sequences of Lysobacter enzymogenes strain C3 and Lysobacter antibioticus ATCC 29479.</title>
        <authorList>
            <person name="Kobayashi D.Y."/>
        </authorList>
    </citation>
    <scope>NUCLEOTIDE SEQUENCE [LARGE SCALE GENOMIC DNA]</scope>
    <source>
        <strain evidence="7 8">C3</strain>
    </source>
</reference>
<comment type="similarity">
    <text evidence="2">Belongs to the oxygen-dependent FAD-linked oxidoreductase family.</text>
</comment>
<keyword evidence="5" id="KW-0560">Oxidoreductase</keyword>
<dbReference type="InterPro" id="IPR050416">
    <property type="entry name" value="FAD-linked_Oxidoreductase"/>
</dbReference>
<dbReference type="PROSITE" id="PS51387">
    <property type="entry name" value="FAD_PCMH"/>
    <property type="match status" value="1"/>
</dbReference>
<accession>A0A0S2DBW5</accession>
<dbReference type="Gene3D" id="3.30.43.10">
    <property type="entry name" value="Uridine Diphospho-n-acetylenolpyruvylglucosamine Reductase, domain 2"/>
    <property type="match status" value="1"/>
</dbReference>
<evidence type="ECO:0000256" key="4">
    <source>
        <dbReference type="ARBA" id="ARBA00022827"/>
    </source>
</evidence>
<keyword evidence="3" id="KW-0285">Flavoprotein</keyword>
<dbReference type="STRING" id="69.GLE_0527"/>
<dbReference type="InterPro" id="IPR016166">
    <property type="entry name" value="FAD-bd_PCMH"/>
</dbReference>
<dbReference type="InterPro" id="IPR016169">
    <property type="entry name" value="FAD-bd_PCMH_sub2"/>
</dbReference>
<gene>
    <name evidence="7" type="ORF">GLE_0527</name>
</gene>
<dbReference type="InterPro" id="IPR006094">
    <property type="entry name" value="Oxid_FAD_bind_N"/>
</dbReference>
<dbReference type="GO" id="GO:0016491">
    <property type="term" value="F:oxidoreductase activity"/>
    <property type="evidence" value="ECO:0007669"/>
    <property type="project" value="UniProtKB-KW"/>
</dbReference>
<dbReference type="KEGG" id="lez:GLE_0527"/>
<dbReference type="Pfam" id="PF08031">
    <property type="entry name" value="BBE"/>
    <property type="match status" value="1"/>
</dbReference>
<evidence type="ECO:0000256" key="1">
    <source>
        <dbReference type="ARBA" id="ARBA00001974"/>
    </source>
</evidence>
<dbReference type="InterPro" id="IPR012951">
    <property type="entry name" value="BBE"/>
</dbReference>
<dbReference type="PANTHER" id="PTHR42973:SF39">
    <property type="entry name" value="FAD-BINDING PCMH-TYPE DOMAIN-CONTAINING PROTEIN"/>
    <property type="match status" value="1"/>
</dbReference>
<sequence length="456" mass="50204">MDPRRDPIDADDFRIFPRHLDGKARSRHHAEYAGWHRSACWNGRRFERFPEYIVRAQSVADVAHSIDFARRHRLPVSVRGRGHSYAGCFLRDDGLLLDLAALDRIDVDAAARLAAVQPGASSRQLAQALAPHGLAFPTGHGGDVGLSGFLLGGGLGINFRAWGGISAFNVRAIDLIGADGDLLHADAEHHPELFWAARGGGPGLGFVVVKFYLDCRPLPRCITSTCARTGLDRLGELLQAIERADPEPALQVMVAVVPDGDGLQASLSALAFADTPRQAQALHASLFANLPAGLLEPPAQDQPSGFEAIYRQSEAMLVSRRYRSDNILTDRAGEAARILAAHLPARPSPATVPLLIWRGEPRLPDAAFSARGRWFVSTYAQWDAERDDEANRRWLKALYDELAGVASGAYINEFDLEERSDRVERCFAPANWARLRELRRRCDPDGAFHDVRIGRR</sequence>
<dbReference type="InterPro" id="IPR016167">
    <property type="entry name" value="FAD-bd_PCMH_sub1"/>
</dbReference>
<dbReference type="PROSITE" id="PS00862">
    <property type="entry name" value="OX2_COVAL_FAD"/>
    <property type="match status" value="1"/>
</dbReference>
<dbReference type="Proteomes" id="UP000061569">
    <property type="component" value="Chromosome"/>
</dbReference>
<name>A0A0S2DBW5_LYSEN</name>
<dbReference type="Gene3D" id="3.30.465.10">
    <property type="match status" value="1"/>
</dbReference>
<dbReference type="SUPFAM" id="SSF56176">
    <property type="entry name" value="FAD-binding/transporter-associated domain-like"/>
    <property type="match status" value="1"/>
</dbReference>
<comment type="cofactor">
    <cofactor evidence="1">
        <name>FAD</name>
        <dbReference type="ChEBI" id="CHEBI:57692"/>
    </cofactor>
</comment>
<evidence type="ECO:0000259" key="6">
    <source>
        <dbReference type="PROSITE" id="PS51387"/>
    </source>
</evidence>
<evidence type="ECO:0000256" key="2">
    <source>
        <dbReference type="ARBA" id="ARBA00005466"/>
    </source>
</evidence>
<dbReference type="Gene3D" id="3.40.462.20">
    <property type="match status" value="1"/>
</dbReference>
<organism evidence="7 8">
    <name type="scientific">Lysobacter enzymogenes</name>
    <dbReference type="NCBI Taxonomy" id="69"/>
    <lineage>
        <taxon>Bacteria</taxon>
        <taxon>Pseudomonadati</taxon>
        <taxon>Pseudomonadota</taxon>
        <taxon>Gammaproteobacteria</taxon>
        <taxon>Lysobacterales</taxon>
        <taxon>Lysobacteraceae</taxon>
        <taxon>Lysobacter</taxon>
    </lineage>
</organism>
<keyword evidence="4" id="KW-0274">FAD</keyword>
<dbReference type="OrthoDB" id="9775082at2"/>
<dbReference type="InterPro" id="IPR006093">
    <property type="entry name" value="Oxy_OxRdtase_FAD_BS"/>
</dbReference>
<dbReference type="AlphaFoldDB" id="A0A0S2DBW5"/>
<evidence type="ECO:0000313" key="8">
    <source>
        <dbReference type="Proteomes" id="UP000061569"/>
    </source>
</evidence>
<dbReference type="Pfam" id="PF01565">
    <property type="entry name" value="FAD_binding_4"/>
    <property type="match status" value="1"/>
</dbReference>
<protein>
    <submittedName>
        <fullName evidence="7">Oxidoreductase</fullName>
    </submittedName>
</protein>
<feature type="domain" description="FAD-binding PCMH-type" evidence="6">
    <location>
        <begin position="46"/>
        <end position="218"/>
    </location>
</feature>